<keyword evidence="7" id="KW-1185">Reference proteome</keyword>
<dbReference type="EMBL" id="RWJN01000347">
    <property type="protein sequence ID" value="TCD62757.1"/>
    <property type="molecule type" value="Genomic_DNA"/>
</dbReference>
<dbReference type="AlphaFoldDB" id="A0A4V2MVI8"/>
<feature type="compositionally biased region" description="Low complexity" evidence="3">
    <location>
        <begin position="313"/>
        <end position="323"/>
    </location>
</feature>
<feature type="domain" description="PX" evidence="5">
    <location>
        <begin position="283"/>
        <end position="421"/>
    </location>
</feature>
<dbReference type="PROSITE" id="PS50195">
    <property type="entry name" value="PX"/>
    <property type="match status" value="1"/>
</dbReference>
<feature type="region of interest" description="Disordered" evidence="3">
    <location>
        <begin position="689"/>
        <end position="711"/>
    </location>
</feature>
<evidence type="ECO:0000256" key="3">
    <source>
        <dbReference type="SAM" id="MobiDB-lite"/>
    </source>
</evidence>
<dbReference type="InterPro" id="IPR019497">
    <property type="entry name" value="Sorting_nexin_WASP-bd-dom"/>
</dbReference>
<feature type="compositionally biased region" description="Acidic residues" evidence="3">
    <location>
        <begin position="324"/>
        <end position="333"/>
    </location>
</feature>
<dbReference type="STRING" id="92696.A0A4V2MVI8"/>
<dbReference type="PANTHER" id="PTHR45827:SF1">
    <property type="entry name" value="SORTING NEXIN"/>
    <property type="match status" value="1"/>
</dbReference>
<evidence type="ECO:0000313" key="7">
    <source>
        <dbReference type="Proteomes" id="UP000292702"/>
    </source>
</evidence>
<evidence type="ECO:0000256" key="1">
    <source>
        <dbReference type="ARBA" id="ARBA00022443"/>
    </source>
</evidence>
<dbReference type="Gene3D" id="2.30.30.40">
    <property type="entry name" value="SH3 Domains"/>
    <property type="match status" value="1"/>
</dbReference>
<reference evidence="6 7" key="1">
    <citation type="submission" date="2018-11" db="EMBL/GenBank/DDBJ databases">
        <title>Genome assembly of Steccherinum ochraceum LE-BIN_3174, the white-rot fungus of the Steccherinaceae family (The Residual Polyporoid clade, Polyporales, Basidiomycota).</title>
        <authorList>
            <person name="Fedorova T.V."/>
            <person name="Glazunova O.A."/>
            <person name="Landesman E.O."/>
            <person name="Moiseenko K.V."/>
            <person name="Psurtseva N.V."/>
            <person name="Savinova O.S."/>
            <person name="Shakhova N.V."/>
            <person name="Tyazhelova T.V."/>
            <person name="Vasina D.V."/>
        </authorList>
    </citation>
    <scope>NUCLEOTIDE SEQUENCE [LARGE SCALE GENOMIC DNA]</scope>
    <source>
        <strain evidence="6 7">LE-BIN_3174</strain>
    </source>
</reference>
<organism evidence="6 7">
    <name type="scientific">Steccherinum ochraceum</name>
    <dbReference type="NCBI Taxonomy" id="92696"/>
    <lineage>
        <taxon>Eukaryota</taxon>
        <taxon>Fungi</taxon>
        <taxon>Dikarya</taxon>
        <taxon>Basidiomycota</taxon>
        <taxon>Agaricomycotina</taxon>
        <taxon>Agaricomycetes</taxon>
        <taxon>Polyporales</taxon>
        <taxon>Steccherinaceae</taxon>
        <taxon>Steccherinum</taxon>
    </lineage>
</organism>
<evidence type="ECO:0008006" key="8">
    <source>
        <dbReference type="Google" id="ProtNLM"/>
    </source>
</evidence>
<dbReference type="GO" id="GO:0006897">
    <property type="term" value="P:endocytosis"/>
    <property type="evidence" value="ECO:0007669"/>
    <property type="project" value="TreeGrafter"/>
</dbReference>
<dbReference type="GO" id="GO:0031410">
    <property type="term" value="C:cytoplasmic vesicle"/>
    <property type="evidence" value="ECO:0007669"/>
    <property type="project" value="TreeGrafter"/>
</dbReference>
<proteinExistence type="predicted"/>
<feature type="compositionally biased region" description="Acidic residues" evidence="3">
    <location>
        <begin position="64"/>
        <end position="78"/>
    </location>
</feature>
<dbReference type="PROSITE" id="PS50002">
    <property type="entry name" value="SH3"/>
    <property type="match status" value="1"/>
</dbReference>
<dbReference type="SUPFAM" id="SSF64268">
    <property type="entry name" value="PX domain"/>
    <property type="match status" value="1"/>
</dbReference>
<dbReference type="Gene3D" id="3.30.1520.10">
    <property type="entry name" value="Phox-like domain"/>
    <property type="match status" value="1"/>
</dbReference>
<evidence type="ECO:0000256" key="2">
    <source>
        <dbReference type="PROSITE-ProRule" id="PRU00192"/>
    </source>
</evidence>
<protein>
    <recommendedName>
        <fullName evidence="8">PX-domain-containing protein</fullName>
    </recommendedName>
</protein>
<sequence>MATAQSPIAAFLRALNLIRPTPEVPDFDSGINASSAWTESLPLPSEGVLRSSQAITIPNINSLSDDEPEPEDSEDIPDLEQLSGRSARALYAFQGKPEFRELTDVKAGDELEILKEEVGEGWSLVKQLAEEDGEAEGKERRSEVGLLPRSYYTFTADFAQIVEGGNRREASSSSITPRGSPSRQPEPLPNVPQNTGEWLPSFRRSLLGGRSLNRFSNFVTSGAEAFVLQGNGEDVSPSASRHERFTSTASVRDDVPNTVNLTGGETDRHFVEAGPAWKPKVPPFRILVHSPSKRNSGLSGAYTMYAVTSLFDPPSHSRSSSSDSADDVSEEEESQRPGSPVRITVHRRFSHFVVLHTALTRRLPGIALPPLPEKQYAGRFNSDFVEARRGDLERYLSRVVRHPIARYAEVLTFFLGCESDLEWKKQYPMYLSLPPAGPIFYANVFHPAFNLDTDEASEVVDRFVAHTRSVGKGVQGLRGVFTSVRQASIEMSKGQRLLAYSLLSLITSQPLASSAPSLGADEDEENEVDGRKVKGHMNADRAWCWREHCDDCLKLTKAMQKTTEILQGVADLYDDHARRTQLVTHETLKGVAHPASLYAGVVETHQSTLSRYNEATLQGAENEEMAARCETVLNTTMAEIETYHTQKVEDFQTLTKGYLDDEIAFYEQILDRLKSARWTFDQPQYGHLAQAPRQPSMYERELEQPRLNPSPLTQPCPHVYDSAPMRPVTVAISELTRASVFGKFW</sequence>
<dbReference type="GO" id="GO:0016197">
    <property type="term" value="P:endosomal transport"/>
    <property type="evidence" value="ECO:0007669"/>
    <property type="project" value="TreeGrafter"/>
</dbReference>
<feature type="region of interest" description="Disordered" evidence="3">
    <location>
        <begin position="163"/>
        <end position="196"/>
    </location>
</feature>
<evidence type="ECO:0000259" key="4">
    <source>
        <dbReference type="PROSITE" id="PS50002"/>
    </source>
</evidence>
<evidence type="ECO:0000259" key="5">
    <source>
        <dbReference type="PROSITE" id="PS50195"/>
    </source>
</evidence>
<dbReference type="InterPro" id="IPR001683">
    <property type="entry name" value="PX_dom"/>
</dbReference>
<evidence type="ECO:0000313" key="6">
    <source>
        <dbReference type="EMBL" id="TCD62757.1"/>
    </source>
</evidence>
<keyword evidence="1 2" id="KW-0728">SH3 domain</keyword>
<accession>A0A4V2MVI8</accession>
<name>A0A4V2MVI8_9APHY</name>
<dbReference type="SMART" id="SM00312">
    <property type="entry name" value="PX"/>
    <property type="match status" value="1"/>
</dbReference>
<feature type="region of interest" description="Disordered" evidence="3">
    <location>
        <begin position="58"/>
        <end position="81"/>
    </location>
</feature>
<dbReference type="GO" id="GO:0097320">
    <property type="term" value="P:plasma membrane tubulation"/>
    <property type="evidence" value="ECO:0007669"/>
    <property type="project" value="TreeGrafter"/>
</dbReference>
<dbReference type="Gene3D" id="1.20.1270.60">
    <property type="entry name" value="Arfaptin homology (AH) domain/BAR domain"/>
    <property type="match status" value="1"/>
</dbReference>
<dbReference type="OrthoDB" id="10254720at2759"/>
<dbReference type="InterPro" id="IPR036871">
    <property type="entry name" value="PX_dom_sf"/>
</dbReference>
<dbReference type="InterPro" id="IPR001452">
    <property type="entry name" value="SH3_domain"/>
</dbReference>
<dbReference type="GO" id="GO:0005886">
    <property type="term" value="C:plasma membrane"/>
    <property type="evidence" value="ECO:0007669"/>
    <property type="project" value="TreeGrafter"/>
</dbReference>
<gene>
    <name evidence="6" type="ORF">EIP91_006429</name>
</gene>
<dbReference type="Pfam" id="PF10456">
    <property type="entry name" value="BAR_3_WASP_bdg"/>
    <property type="match status" value="1"/>
</dbReference>
<dbReference type="PANTHER" id="PTHR45827">
    <property type="entry name" value="SORTING NEXIN"/>
    <property type="match status" value="1"/>
</dbReference>
<dbReference type="GO" id="GO:0035091">
    <property type="term" value="F:phosphatidylinositol binding"/>
    <property type="evidence" value="ECO:0007669"/>
    <property type="project" value="InterPro"/>
</dbReference>
<feature type="domain" description="SH3" evidence="4">
    <location>
        <begin position="82"/>
        <end position="157"/>
    </location>
</feature>
<feature type="region of interest" description="Disordered" evidence="3">
    <location>
        <begin position="313"/>
        <end position="340"/>
    </location>
</feature>
<dbReference type="Proteomes" id="UP000292702">
    <property type="component" value="Unassembled WGS sequence"/>
</dbReference>
<comment type="caution">
    <text evidence="6">The sequence shown here is derived from an EMBL/GenBank/DDBJ whole genome shotgun (WGS) entry which is preliminary data.</text>
</comment>
<feature type="compositionally biased region" description="Low complexity" evidence="3">
    <location>
        <begin position="171"/>
        <end position="183"/>
    </location>
</feature>
<dbReference type="Pfam" id="PF00787">
    <property type="entry name" value="PX"/>
    <property type="match status" value="1"/>
</dbReference>
<dbReference type="InterPro" id="IPR027267">
    <property type="entry name" value="AH/BAR_dom_sf"/>
</dbReference>